<accession>A0ABM7WXN4</accession>
<evidence type="ECO:0000256" key="1">
    <source>
        <dbReference type="SAM" id="SignalP"/>
    </source>
</evidence>
<reference evidence="4" key="1">
    <citation type="journal article" date="2022" name="Int. J. Syst. Evol. Microbiol.">
        <title>Anaeromyxobacter oryzae sp. nov., Anaeromyxobacter diazotrophicus sp. nov. and Anaeromyxobacter paludicola sp. nov., isolated from paddy soils.</title>
        <authorList>
            <person name="Itoh H."/>
            <person name="Xu Z."/>
            <person name="Mise K."/>
            <person name="Masuda Y."/>
            <person name="Ushijima N."/>
            <person name="Hayakawa C."/>
            <person name="Shiratori Y."/>
            <person name="Senoo K."/>
        </authorList>
    </citation>
    <scope>NUCLEOTIDE SEQUENCE [LARGE SCALE GENOMIC DNA]</scope>
    <source>
        <strain evidence="4">Red232</strain>
    </source>
</reference>
<evidence type="ECO:0000313" key="3">
    <source>
        <dbReference type="EMBL" id="BDG04159.1"/>
    </source>
</evidence>
<dbReference type="InterPro" id="IPR000326">
    <property type="entry name" value="PAP2/HPO"/>
</dbReference>
<keyword evidence="4" id="KW-1185">Reference proteome</keyword>
<protein>
    <recommendedName>
        <fullName evidence="2">Phosphatidic acid phosphatase type 2/haloperoxidase domain-containing protein</fullName>
    </recommendedName>
</protein>
<sequence length="258" mass="26316">MIPTAALLVGALALAPPAPGAPDPAPDPVIYTLHPAVDGTVLALSALTIAVPSLFASELIHERCPCDPSSVNAFDRHAIGNHSHAADVTSDLTVALAMAGPPVVELVAVHGSRAIATDLVVFGEVLLVNGALVEIAKYTVQRPLPLTYAGDPALVSSPGGYRSFYSGHTSTAFAALSAGAFTLGQRRGERGWPWLVVAGVGASVGVERVLGGRHFPTDVMVGAVMGTLVGVGVPWLHLAARPVALVPSRRGLGVAVAF</sequence>
<gene>
    <name evidence="3" type="ORF">AMOR_31550</name>
</gene>
<evidence type="ECO:0000313" key="4">
    <source>
        <dbReference type="Proteomes" id="UP001162891"/>
    </source>
</evidence>
<feature type="chain" id="PRO_5046731392" description="Phosphatidic acid phosphatase type 2/haloperoxidase domain-containing protein" evidence="1">
    <location>
        <begin position="21"/>
        <end position="258"/>
    </location>
</feature>
<dbReference type="Gene3D" id="1.20.144.10">
    <property type="entry name" value="Phosphatidic acid phosphatase type 2/haloperoxidase"/>
    <property type="match status" value="1"/>
</dbReference>
<feature type="domain" description="Phosphatidic acid phosphatase type 2/haloperoxidase" evidence="2">
    <location>
        <begin position="117"/>
        <end position="234"/>
    </location>
</feature>
<organism evidence="3 4">
    <name type="scientific">Anaeromyxobacter oryzae</name>
    <dbReference type="NCBI Taxonomy" id="2918170"/>
    <lineage>
        <taxon>Bacteria</taxon>
        <taxon>Pseudomonadati</taxon>
        <taxon>Myxococcota</taxon>
        <taxon>Myxococcia</taxon>
        <taxon>Myxococcales</taxon>
        <taxon>Cystobacterineae</taxon>
        <taxon>Anaeromyxobacteraceae</taxon>
        <taxon>Anaeromyxobacter</taxon>
    </lineage>
</organism>
<evidence type="ECO:0000259" key="2">
    <source>
        <dbReference type="SMART" id="SM00014"/>
    </source>
</evidence>
<dbReference type="Pfam" id="PF01569">
    <property type="entry name" value="PAP2"/>
    <property type="match status" value="1"/>
</dbReference>
<dbReference type="SMART" id="SM00014">
    <property type="entry name" value="acidPPc"/>
    <property type="match status" value="1"/>
</dbReference>
<feature type="signal peptide" evidence="1">
    <location>
        <begin position="1"/>
        <end position="20"/>
    </location>
</feature>
<keyword evidence="1" id="KW-0732">Signal</keyword>
<dbReference type="InterPro" id="IPR036938">
    <property type="entry name" value="PAP2/HPO_sf"/>
</dbReference>
<dbReference type="SUPFAM" id="SSF48317">
    <property type="entry name" value="Acid phosphatase/Vanadium-dependent haloperoxidase"/>
    <property type="match status" value="1"/>
</dbReference>
<dbReference type="EMBL" id="AP025591">
    <property type="protein sequence ID" value="BDG04159.1"/>
    <property type="molecule type" value="Genomic_DNA"/>
</dbReference>
<dbReference type="Proteomes" id="UP001162891">
    <property type="component" value="Chromosome"/>
</dbReference>
<proteinExistence type="predicted"/>
<dbReference type="RefSeq" id="WP_248352530.1">
    <property type="nucleotide sequence ID" value="NZ_AP025591.1"/>
</dbReference>
<name>A0ABM7WXN4_9BACT</name>